<gene>
    <name evidence="10" type="ORF">HGA13_05600</name>
</gene>
<dbReference type="PANTHER" id="PTHR15822:SF4">
    <property type="entry name" value="TYROSYL-DNA PHOSPHODIESTERASE 2"/>
    <property type="match status" value="1"/>
</dbReference>
<feature type="domain" description="Endonuclease/exonuclease/phosphatase" evidence="9">
    <location>
        <begin position="66"/>
        <end position="320"/>
    </location>
</feature>
<evidence type="ECO:0000256" key="8">
    <source>
        <dbReference type="ARBA" id="ARBA00023204"/>
    </source>
</evidence>
<evidence type="ECO:0000256" key="2">
    <source>
        <dbReference type="ARBA" id="ARBA00001946"/>
    </source>
</evidence>
<comment type="cofactor">
    <cofactor evidence="2">
        <name>Mg(2+)</name>
        <dbReference type="ChEBI" id="CHEBI:18420"/>
    </cofactor>
</comment>
<dbReference type="Proteomes" id="UP000565715">
    <property type="component" value="Unassembled WGS sequence"/>
</dbReference>
<keyword evidence="7" id="KW-0460">Magnesium</keyword>
<name>A0A846XD52_9NOCA</name>
<evidence type="ECO:0000259" key="9">
    <source>
        <dbReference type="Pfam" id="PF03372"/>
    </source>
</evidence>
<dbReference type="RefSeq" id="WP_157112620.1">
    <property type="nucleotide sequence ID" value="NZ_JAAXOO010000001.1"/>
</dbReference>
<dbReference type="GO" id="GO:0004527">
    <property type="term" value="F:exonuclease activity"/>
    <property type="evidence" value="ECO:0007669"/>
    <property type="project" value="UniProtKB-KW"/>
</dbReference>
<sequence length="338" mass="36243">MFSGHPGALRASVADPSAGQCRKRCPATVCSVFGAAICLLVAGARMVACDHVQVTGRTFVQRMRVATFNVLTPLLADWPARRRAVSARMDGARSDIIALQEVDAGPDRDEALHDLLGPGWHAAWHSHTTPDGIGLVLASRWPFGKIIEHGLGVTARAAVLPWSAVVLAEVLAPPPLGPVYLAHHKPVFQFDYEHERELQAVETARFIGTEIPSPDEHVILLGDFDAPPDSAGVRFLTGRQSLSGISVCYHDVWEAIHPGDSGHTFTPQNPLVATGDMFSAAGRRIDYVMVRGASFGPTLHARSAERFGVAGVDGVQASDHYGVVTELEVPPRLPGTWG</sequence>
<accession>A0A846XD52</accession>
<dbReference type="InterPro" id="IPR036691">
    <property type="entry name" value="Endo/exonu/phosph_ase_sf"/>
</dbReference>
<reference evidence="10 11" key="1">
    <citation type="submission" date="2020-04" db="EMBL/GenBank/DDBJ databases">
        <title>MicrobeNet Type strains.</title>
        <authorList>
            <person name="Nicholson A.C."/>
        </authorList>
    </citation>
    <scope>NUCLEOTIDE SEQUENCE [LARGE SCALE GENOMIC DNA]</scope>
    <source>
        <strain evidence="10 11">DSM 45078</strain>
    </source>
</reference>
<dbReference type="Pfam" id="PF03372">
    <property type="entry name" value="Exo_endo_phos"/>
    <property type="match status" value="1"/>
</dbReference>
<dbReference type="PANTHER" id="PTHR15822">
    <property type="entry name" value="TRAF AND TNF RECEPTOR-ASSOCIATED PROTEIN"/>
    <property type="match status" value="1"/>
</dbReference>
<proteinExistence type="predicted"/>
<keyword evidence="3" id="KW-0540">Nuclease</keyword>
<comment type="cofactor">
    <cofactor evidence="1">
        <name>Mn(2+)</name>
        <dbReference type="ChEBI" id="CHEBI:29035"/>
    </cofactor>
</comment>
<dbReference type="InterPro" id="IPR005135">
    <property type="entry name" value="Endo/exonuclease/phosphatase"/>
</dbReference>
<evidence type="ECO:0000313" key="11">
    <source>
        <dbReference type="Proteomes" id="UP000565715"/>
    </source>
</evidence>
<keyword evidence="8" id="KW-0234">DNA repair</keyword>
<dbReference type="EMBL" id="JAAXOO010000001">
    <property type="protein sequence ID" value="NKY32553.1"/>
    <property type="molecule type" value="Genomic_DNA"/>
</dbReference>
<keyword evidence="11" id="KW-1185">Reference proteome</keyword>
<keyword evidence="6" id="KW-0378">Hydrolase</keyword>
<keyword evidence="10" id="KW-0269">Exonuclease</keyword>
<evidence type="ECO:0000256" key="1">
    <source>
        <dbReference type="ARBA" id="ARBA00001936"/>
    </source>
</evidence>
<dbReference type="SUPFAM" id="SSF56219">
    <property type="entry name" value="DNase I-like"/>
    <property type="match status" value="1"/>
</dbReference>
<keyword evidence="5" id="KW-0227">DNA damage</keyword>
<evidence type="ECO:0000313" key="10">
    <source>
        <dbReference type="EMBL" id="NKY32553.1"/>
    </source>
</evidence>
<keyword evidence="4" id="KW-0479">Metal-binding</keyword>
<evidence type="ECO:0000256" key="5">
    <source>
        <dbReference type="ARBA" id="ARBA00022763"/>
    </source>
</evidence>
<comment type="caution">
    <text evidence="10">The sequence shown here is derived from an EMBL/GenBank/DDBJ whole genome shotgun (WGS) entry which is preliminary data.</text>
</comment>
<dbReference type="InterPro" id="IPR051547">
    <property type="entry name" value="TDP2-like"/>
</dbReference>
<keyword evidence="10" id="KW-0255">Endonuclease</keyword>
<protein>
    <submittedName>
        <fullName evidence="10">Endonuclease/exonuclease/phosphatase family protein</fullName>
    </submittedName>
</protein>
<dbReference type="GO" id="GO:0003697">
    <property type="term" value="F:single-stranded DNA binding"/>
    <property type="evidence" value="ECO:0007669"/>
    <property type="project" value="TreeGrafter"/>
</dbReference>
<evidence type="ECO:0000256" key="3">
    <source>
        <dbReference type="ARBA" id="ARBA00022722"/>
    </source>
</evidence>
<dbReference type="GO" id="GO:0006302">
    <property type="term" value="P:double-strand break repair"/>
    <property type="evidence" value="ECO:0007669"/>
    <property type="project" value="TreeGrafter"/>
</dbReference>
<dbReference type="GO" id="GO:0005737">
    <property type="term" value="C:cytoplasm"/>
    <property type="evidence" value="ECO:0007669"/>
    <property type="project" value="TreeGrafter"/>
</dbReference>
<dbReference type="AlphaFoldDB" id="A0A846XD52"/>
<dbReference type="Gene3D" id="3.60.10.10">
    <property type="entry name" value="Endonuclease/exonuclease/phosphatase"/>
    <property type="match status" value="1"/>
</dbReference>
<dbReference type="GO" id="GO:0004519">
    <property type="term" value="F:endonuclease activity"/>
    <property type="evidence" value="ECO:0007669"/>
    <property type="project" value="UniProtKB-KW"/>
</dbReference>
<evidence type="ECO:0000256" key="4">
    <source>
        <dbReference type="ARBA" id="ARBA00022723"/>
    </source>
</evidence>
<dbReference type="GO" id="GO:0046872">
    <property type="term" value="F:metal ion binding"/>
    <property type="evidence" value="ECO:0007669"/>
    <property type="project" value="UniProtKB-KW"/>
</dbReference>
<evidence type="ECO:0000256" key="7">
    <source>
        <dbReference type="ARBA" id="ARBA00022842"/>
    </source>
</evidence>
<evidence type="ECO:0000256" key="6">
    <source>
        <dbReference type="ARBA" id="ARBA00022801"/>
    </source>
</evidence>
<dbReference type="GO" id="GO:0070260">
    <property type="term" value="F:5'-tyrosyl-DNA phosphodiesterase activity"/>
    <property type="evidence" value="ECO:0007669"/>
    <property type="project" value="TreeGrafter"/>
</dbReference>
<organism evidence="10 11">
    <name type="scientific">Nocardia speluncae</name>
    <dbReference type="NCBI Taxonomy" id="419477"/>
    <lineage>
        <taxon>Bacteria</taxon>
        <taxon>Bacillati</taxon>
        <taxon>Actinomycetota</taxon>
        <taxon>Actinomycetes</taxon>
        <taxon>Mycobacteriales</taxon>
        <taxon>Nocardiaceae</taxon>
        <taxon>Nocardia</taxon>
    </lineage>
</organism>